<organism evidence="1 2">
    <name type="scientific">Pontixanthobacter gangjinensis</name>
    <dbReference type="NCBI Taxonomy" id="1028742"/>
    <lineage>
        <taxon>Bacteria</taxon>
        <taxon>Pseudomonadati</taxon>
        <taxon>Pseudomonadota</taxon>
        <taxon>Alphaproteobacteria</taxon>
        <taxon>Sphingomonadales</taxon>
        <taxon>Erythrobacteraceae</taxon>
        <taxon>Pontixanthobacter</taxon>
    </lineage>
</organism>
<accession>A0A6I4SQQ7</accession>
<comment type="caution">
    <text evidence="1">The sequence shown here is derived from an EMBL/GenBank/DDBJ whole genome shotgun (WGS) entry which is preliminary data.</text>
</comment>
<dbReference type="SUPFAM" id="SSF53795">
    <property type="entry name" value="PEP carboxykinase-like"/>
    <property type="match status" value="1"/>
</dbReference>
<proteinExistence type="predicted"/>
<keyword evidence="2" id="KW-1185">Reference proteome</keyword>
<protein>
    <recommendedName>
        <fullName evidence="3">Hpr(Ser) kinase/phosphatase</fullName>
    </recommendedName>
</protein>
<gene>
    <name evidence="1" type="ORF">GRI36_11440</name>
</gene>
<name>A0A6I4SQQ7_9SPHN</name>
<reference evidence="1 2" key="1">
    <citation type="submission" date="2019-12" db="EMBL/GenBank/DDBJ databases">
        <title>Genomic-based taxomic classification of the family Erythrobacteraceae.</title>
        <authorList>
            <person name="Xu L."/>
        </authorList>
    </citation>
    <scope>NUCLEOTIDE SEQUENCE [LARGE SCALE GENOMIC DNA]</scope>
    <source>
        <strain evidence="1 2">JCM 17802</strain>
    </source>
</reference>
<dbReference type="OrthoDB" id="3213869at2"/>
<evidence type="ECO:0008006" key="3">
    <source>
        <dbReference type="Google" id="ProtNLM"/>
    </source>
</evidence>
<evidence type="ECO:0000313" key="2">
    <source>
        <dbReference type="Proteomes" id="UP000468943"/>
    </source>
</evidence>
<dbReference type="AlphaFoldDB" id="A0A6I4SQQ7"/>
<dbReference type="InterPro" id="IPR027417">
    <property type="entry name" value="P-loop_NTPase"/>
</dbReference>
<sequence length="312" mass="34112">MTGAAIVGSEKWFGYRHSGVLIASGFEVPEWLGFAETFGDEATDIKIEIGTAGLEPIPSDQHGVYDGGCMTFSEPLAGRWSICDGKKIIVEPISVERMTEARLYTLGSAWGALGYQRGWAMLHGSAVQIGAKTALFAGEANQGKSTIAAALTRAGARLLSDDLSRVRPPSGNDGTQLWPSGARLKLWEEALNHFGLQHSELVQDHFRDQKFHLAVDQGPIDAAPVPLSAVFVLEWRDTIAVERLRGSEAVRALADATMYRKEYLELMGKLGEQVVHCARIAAQVPIYRVTRPRDFMLLDEVCDRVSLSLSDL</sequence>
<dbReference type="Proteomes" id="UP000468943">
    <property type="component" value="Unassembled WGS sequence"/>
</dbReference>
<dbReference type="RefSeq" id="WP_160598563.1">
    <property type="nucleotide sequence ID" value="NZ_WTYS01000001.1"/>
</dbReference>
<dbReference type="EMBL" id="WTYS01000001">
    <property type="protein sequence ID" value="MXO57490.1"/>
    <property type="molecule type" value="Genomic_DNA"/>
</dbReference>
<dbReference type="Gene3D" id="3.40.50.300">
    <property type="entry name" value="P-loop containing nucleotide triphosphate hydrolases"/>
    <property type="match status" value="1"/>
</dbReference>
<evidence type="ECO:0000313" key="1">
    <source>
        <dbReference type="EMBL" id="MXO57490.1"/>
    </source>
</evidence>